<reference evidence="1" key="2">
    <citation type="submission" date="2014-07" db="EMBL/GenBank/DDBJ databases">
        <authorList>
            <person name="Hull J."/>
        </authorList>
    </citation>
    <scope>NUCLEOTIDE SEQUENCE</scope>
</reference>
<dbReference type="AlphaFoldDB" id="A0A0A9YX51"/>
<accession>A0A0A9YX51</accession>
<feature type="non-terminal residue" evidence="1">
    <location>
        <position position="115"/>
    </location>
</feature>
<proteinExistence type="predicted"/>
<protein>
    <submittedName>
        <fullName evidence="1">Phosphoglucosamine mutase</fullName>
    </submittedName>
</protein>
<dbReference type="EMBL" id="GBHO01006800">
    <property type="protein sequence ID" value="JAG36804.1"/>
    <property type="molecule type" value="Transcribed_RNA"/>
</dbReference>
<evidence type="ECO:0000313" key="1">
    <source>
        <dbReference type="EMBL" id="JAG36804.1"/>
    </source>
</evidence>
<reference evidence="1" key="1">
    <citation type="journal article" date="2014" name="PLoS ONE">
        <title>Transcriptome-Based Identification of ABC Transporters in the Western Tarnished Plant Bug Lygus hesperus.</title>
        <authorList>
            <person name="Hull J.J."/>
            <person name="Chaney K."/>
            <person name="Geib S.M."/>
            <person name="Fabrick J.A."/>
            <person name="Brent C.S."/>
            <person name="Walsh D."/>
            <person name="Lavine L.C."/>
        </authorList>
    </citation>
    <scope>NUCLEOTIDE SEQUENCE</scope>
</reference>
<sequence>EHCTTGGNTTATRPTVRLHSVGSHRPRNPSKVATGCVRTAQIAQLGHCSTGSASTAAVRQLRCYIEWCVCVHAPLHPLRIRGCCADTCVHTLRAGCVDSGSSADSADSVEKVNKC</sequence>
<feature type="non-terminal residue" evidence="1">
    <location>
        <position position="1"/>
    </location>
</feature>
<name>A0A0A9YX51_LYGHE</name>
<organism evidence="1">
    <name type="scientific">Lygus hesperus</name>
    <name type="common">Western plant bug</name>
    <dbReference type="NCBI Taxonomy" id="30085"/>
    <lineage>
        <taxon>Eukaryota</taxon>
        <taxon>Metazoa</taxon>
        <taxon>Ecdysozoa</taxon>
        <taxon>Arthropoda</taxon>
        <taxon>Hexapoda</taxon>
        <taxon>Insecta</taxon>
        <taxon>Pterygota</taxon>
        <taxon>Neoptera</taxon>
        <taxon>Paraneoptera</taxon>
        <taxon>Hemiptera</taxon>
        <taxon>Heteroptera</taxon>
        <taxon>Panheteroptera</taxon>
        <taxon>Cimicomorpha</taxon>
        <taxon>Miridae</taxon>
        <taxon>Mirini</taxon>
        <taxon>Lygus</taxon>
    </lineage>
</organism>
<gene>
    <name evidence="1" type="primary">glmM_16</name>
    <name evidence="1" type="ORF">CM83_102656</name>
</gene>